<comment type="catalytic activity">
    <reaction evidence="14">
        <text>GMP + diphosphate = guanine + 5-phospho-alpha-D-ribose 1-diphosphate</text>
        <dbReference type="Rhea" id="RHEA:25424"/>
        <dbReference type="ChEBI" id="CHEBI:16235"/>
        <dbReference type="ChEBI" id="CHEBI:33019"/>
        <dbReference type="ChEBI" id="CHEBI:58017"/>
        <dbReference type="ChEBI" id="CHEBI:58115"/>
        <dbReference type="EC" id="2.4.2.8"/>
    </reaction>
    <physiologicalReaction direction="right-to-left" evidence="14">
        <dbReference type="Rhea" id="RHEA:25426"/>
    </physiologicalReaction>
</comment>
<feature type="domain" description="Phosphoribosyltransferase" evidence="17">
    <location>
        <begin position="16"/>
        <end position="162"/>
    </location>
</feature>
<dbReference type="PANTHER" id="PTHR43340">
    <property type="entry name" value="HYPOXANTHINE-GUANINE PHOSPHORIBOSYLTRANSFERASE"/>
    <property type="match status" value="1"/>
</dbReference>
<dbReference type="AlphaFoldDB" id="A0A9D1I2L0"/>
<evidence type="ECO:0000256" key="8">
    <source>
        <dbReference type="ARBA" id="ARBA00022676"/>
    </source>
</evidence>
<dbReference type="GO" id="GO:0006166">
    <property type="term" value="P:purine ribonucleoside salvage"/>
    <property type="evidence" value="ECO:0007669"/>
    <property type="project" value="UniProtKB-KW"/>
</dbReference>
<evidence type="ECO:0000313" key="19">
    <source>
        <dbReference type="Proteomes" id="UP000824091"/>
    </source>
</evidence>
<evidence type="ECO:0000259" key="17">
    <source>
        <dbReference type="Pfam" id="PF00156"/>
    </source>
</evidence>
<keyword evidence="11 16" id="KW-0660">Purine salvage</keyword>
<keyword evidence="10 16" id="KW-0479">Metal-binding</keyword>
<comment type="pathway">
    <text evidence="5">Purine metabolism; GMP biosynthesis via salvage pathway; GMP from guanine: step 1/1.</text>
</comment>
<gene>
    <name evidence="18" type="primary">hpt</name>
    <name evidence="18" type="ORF">IAD16_01355</name>
</gene>
<dbReference type="GO" id="GO:0005829">
    <property type="term" value="C:cytosol"/>
    <property type="evidence" value="ECO:0007669"/>
    <property type="project" value="TreeGrafter"/>
</dbReference>
<evidence type="ECO:0000256" key="14">
    <source>
        <dbReference type="ARBA" id="ARBA00048811"/>
    </source>
</evidence>
<evidence type="ECO:0000256" key="12">
    <source>
        <dbReference type="ARBA" id="ARBA00022741"/>
    </source>
</evidence>
<dbReference type="InterPro" id="IPR029057">
    <property type="entry name" value="PRTase-like"/>
</dbReference>
<dbReference type="GO" id="GO:0004422">
    <property type="term" value="F:hypoxanthine phosphoribosyltransferase activity"/>
    <property type="evidence" value="ECO:0007669"/>
    <property type="project" value="InterPro"/>
</dbReference>
<dbReference type="InterPro" id="IPR005904">
    <property type="entry name" value="Hxn_phspho_trans"/>
</dbReference>
<evidence type="ECO:0000256" key="7">
    <source>
        <dbReference type="ARBA" id="ARBA00022490"/>
    </source>
</evidence>
<proteinExistence type="inferred from homology"/>
<dbReference type="CDD" id="cd06223">
    <property type="entry name" value="PRTases_typeI"/>
    <property type="match status" value="1"/>
</dbReference>
<evidence type="ECO:0000256" key="1">
    <source>
        <dbReference type="ARBA" id="ARBA00001946"/>
    </source>
</evidence>
<dbReference type="InterPro" id="IPR050408">
    <property type="entry name" value="HGPRT"/>
</dbReference>
<keyword evidence="13 16" id="KW-0460">Magnesium</keyword>
<dbReference type="GO" id="GO:0046100">
    <property type="term" value="P:hypoxanthine metabolic process"/>
    <property type="evidence" value="ECO:0007669"/>
    <property type="project" value="TreeGrafter"/>
</dbReference>
<reference evidence="18" key="1">
    <citation type="submission" date="2020-10" db="EMBL/GenBank/DDBJ databases">
        <authorList>
            <person name="Gilroy R."/>
        </authorList>
    </citation>
    <scope>NUCLEOTIDE SEQUENCE</scope>
    <source>
        <strain evidence="18">11300</strain>
    </source>
</reference>
<evidence type="ECO:0000256" key="2">
    <source>
        <dbReference type="ARBA" id="ARBA00002049"/>
    </source>
</evidence>
<dbReference type="Gene3D" id="3.40.50.2020">
    <property type="match status" value="1"/>
</dbReference>
<keyword evidence="12 16" id="KW-0547">Nucleotide-binding</keyword>
<evidence type="ECO:0000256" key="4">
    <source>
        <dbReference type="ARBA" id="ARBA00004669"/>
    </source>
</evidence>
<dbReference type="NCBIfam" id="TIGR01203">
    <property type="entry name" value="HGPRTase"/>
    <property type="match status" value="1"/>
</dbReference>
<comment type="function">
    <text evidence="2">Purine salvage pathway enzyme that catalyzes the transfer of the ribosyl-5-phosphate group from 5-phospho-alpha-D-ribose 1-diphosphate (PRPP) to the N9 position of the 6-oxopurines hypoxanthine and guanine to form the corresponding ribonucleotides IMP (inosine 5'-monophosphate) and GMP (guanosine 5'-monophosphate), with the release of PPi.</text>
</comment>
<comment type="pathway">
    <text evidence="4 16">Purine metabolism; IMP biosynthesis via salvage pathway; IMP from hypoxanthine: step 1/1.</text>
</comment>
<evidence type="ECO:0000256" key="16">
    <source>
        <dbReference type="RuleBase" id="RU364099"/>
    </source>
</evidence>
<comment type="subcellular location">
    <subcellularLocation>
        <location evidence="3 16">Cytoplasm</location>
    </subcellularLocation>
</comment>
<dbReference type="GO" id="GO:0000166">
    <property type="term" value="F:nucleotide binding"/>
    <property type="evidence" value="ECO:0007669"/>
    <property type="project" value="UniProtKB-KW"/>
</dbReference>
<evidence type="ECO:0000256" key="5">
    <source>
        <dbReference type="ARBA" id="ARBA00004676"/>
    </source>
</evidence>
<sequence length="177" mass="19736">MSDNIAASAKVLFTREQIEERAAQLGKQISDDYAGESLYLIGTLRGAVVWMADLMKNITNDTEIDFIVASSYGSGTTSTGLVSIKKDLEGDIYGKNVLIIEDIVDTGTTLKYLKEHLADRNPKSIRICTLLDKPSRRTVDIEADYVGFSIENLFVIGYGLDYDQKYRNLPYISYLEG</sequence>
<keyword evidence="8 16" id="KW-0328">Glycosyltransferase</keyword>
<comment type="caution">
    <text evidence="18">The sequence shown here is derived from an EMBL/GenBank/DDBJ whole genome shotgun (WGS) entry which is preliminary data.</text>
</comment>
<accession>A0A9D1I2L0</accession>
<organism evidence="18 19">
    <name type="scientific">Candidatus Fimisoma avicola</name>
    <dbReference type="NCBI Taxonomy" id="2840826"/>
    <lineage>
        <taxon>Bacteria</taxon>
        <taxon>Bacillati</taxon>
        <taxon>Bacillota</taxon>
        <taxon>Clostridia</taxon>
        <taxon>Eubacteriales</taxon>
        <taxon>Candidatus Fimisoma</taxon>
    </lineage>
</organism>
<evidence type="ECO:0000256" key="3">
    <source>
        <dbReference type="ARBA" id="ARBA00004496"/>
    </source>
</evidence>
<dbReference type="GO" id="GO:0000287">
    <property type="term" value="F:magnesium ion binding"/>
    <property type="evidence" value="ECO:0007669"/>
    <property type="project" value="TreeGrafter"/>
</dbReference>
<dbReference type="GO" id="GO:0052657">
    <property type="term" value="F:guanine phosphoribosyltransferase activity"/>
    <property type="evidence" value="ECO:0007669"/>
    <property type="project" value="UniProtKB-ARBA"/>
</dbReference>
<dbReference type="FunFam" id="3.40.50.2020:FF:000006">
    <property type="entry name" value="Hypoxanthine phosphoribosyltransferase"/>
    <property type="match status" value="1"/>
</dbReference>
<dbReference type="SUPFAM" id="SSF53271">
    <property type="entry name" value="PRTase-like"/>
    <property type="match status" value="1"/>
</dbReference>
<dbReference type="GO" id="GO:0006178">
    <property type="term" value="P:guanine salvage"/>
    <property type="evidence" value="ECO:0007669"/>
    <property type="project" value="TreeGrafter"/>
</dbReference>
<comment type="catalytic activity">
    <reaction evidence="15">
        <text>IMP + diphosphate = hypoxanthine + 5-phospho-alpha-D-ribose 1-diphosphate</text>
        <dbReference type="Rhea" id="RHEA:17973"/>
        <dbReference type="ChEBI" id="CHEBI:17368"/>
        <dbReference type="ChEBI" id="CHEBI:33019"/>
        <dbReference type="ChEBI" id="CHEBI:58017"/>
        <dbReference type="ChEBI" id="CHEBI:58053"/>
        <dbReference type="EC" id="2.4.2.8"/>
    </reaction>
    <physiologicalReaction direction="right-to-left" evidence="15">
        <dbReference type="Rhea" id="RHEA:17975"/>
    </physiologicalReaction>
</comment>
<evidence type="ECO:0000256" key="11">
    <source>
        <dbReference type="ARBA" id="ARBA00022726"/>
    </source>
</evidence>
<keyword evidence="7 16" id="KW-0963">Cytoplasm</keyword>
<comment type="similarity">
    <text evidence="6 16">Belongs to the purine/pyrimidine phosphoribosyltransferase family.</text>
</comment>
<evidence type="ECO:0000256" key="13">
    <source>
        <dbReference type="ARBA" id="ARBA00022842"/>
    </source>
</evidence>
<dbReference type="EMBL" id="DVMO01000020">
    <property type="protein sequence ID" value="HIU27011.1"/>
    <property type="molecule type" value="Genomic_DNA"/>
</dbReference>
<dbReference type="PANTHER" id="PTHR43340:SF1">
    <property type="entry name" value="HYPOXANTHINE PHOSPHORIBOSYLTRANSFERASE"/>
    <property type="match status" value="1"/>
</dbReference>
<reference evidence="18" key="2">
    <citation type="journal article" date="2021" name="PeerJ">
        <title>Extensive microbial diversity within the chicken gut microbiome revealed by metagenomics and culture.</title>
        <authorList>
            <person name="Gilroy R."/>
            <person name="Ravi A."/>
            <person name="Getino M."/>
            <person name="Pursley I."/>
            <person name="Horton D.L."/>
            <person name="Alikhan N.F."/>
            <person name="Baker D."/>
            <person name="Gharbi K."/>
            <person name="Hall N."/>
            <person name="Watson M."/>
            <person name="Adriaenssens E.M."/>
            <person name="Foster-Nyarko E."/>
            <person name="Jarju S."/>
            <person name="Secka A."/>
            <person name="Antonio M."/>
            <person name="Oren A."/>
            <person name="Chaudhuri R.R."/>
            <person name="La Ragione R."/>
            <person name="Hildebrand F."/>
            <person name="Pallen M.J."/>
        </authorList>
    </citation>
    <scope>NUCLEOTIDE SEQUENCE</scope>
    <source>
        <strain evidence="18">11300</strain>
    </source>
</reference>
<name>A0A9D1I2L0_9FIRM</name>
<comment type="cofactor">
    <cofactor evidence="1 16">
        <name>Mg(2+)</name>
        <dbReference type="ChEBI" id="CHEBI:18420"/>
    </cofactor>
</comment>
<evidence type="ECO:0000256" key="9">
    <source>
        <dbReference type="ARBA" id="ARBA00022679"/>
    </source>
</evidence>
<evidence type="ECO:0000313" key="18">
    <source>
        <dbReference type="EMBL" id="HIU27011.1"/>
    </source>
</evidence>
<dbReference type="GO" id="GO:0032264">
    <property type="term" value="P:IMP salvage"/>
    <property type="evidence" value="ECO:0007669"/>
    <property type="project" value="TreeGrafter"/>
</dbReference>
<dbReference type="Pfam" id="PF00156">
    <property type="entry name" value="Pribosyltran"/>
    <property type="match status" value="1"/>
</dbReference>
<protein>
    <recommendedName>
        <fullName evidence="16">Hypoxanthine phosphoribosyltransferase</fullName>
        <ecNumber evidence="16">2.4.2.8</ecNumber>
    </recommendedName>
</protein>
<evidence type="ECO:0000256" key="6">
    <source>
        <dbReference type="ARBA" id="ARBA00008391"/>
    </source>
</evidence>
<dbReference type="Proteomes" id="UP000824091">
    <property type="component" value="Unassembled WGS sequence"/>
</dbReference>
<dbReference type="GO" id="GO:0032263">
    <property type="term" value="P:GMP salvage"/>
    <property type="evidence" value="ECO:0007669"/>
    <property type="project" value="TreeGrafter"/>
</dbReference>
<evidence type="ECO:0000256" key="10">
    <source>
        <dbReference type="ARBA" id="ARBA00022723"/>
    </source>
</evidence>
<keyword evidence="9 16" id="KW-0808">Transferase</keyword>
<dbReference type="InterPro" id="IPR000836">
    <property type="entry name" value="PRTase_dom"/>
</dbReference>
<dbReference type="EC" id="2.4.2.8" evidence="16"/>
<evidence type="ECO:0000256" key="15">
    <source>
        <dbReference type="ARBA" id="ARBA00049402"/>
    </source>
</evidence>